<evidence type="ECO:0000313" key="9">
    <source>
        <dbReference type="EMBL" id="KAJ5107815.1"/>
    </source>
</evidence>
<comment type="similarity">
    <text evidence="5">Belongs to the SAT4 family.</text>
</comment>
<feature type="transmembrane region" description="Helical" evidence="7">
    <location>
        <begin position="44"/>
        <end position="67"/>
    </location>
</feature>
<evidence type="ECO:0000256" key="5">
    <source>
        <dbReference type="ARBA" id="ARBA00038359"/>
    </source>
</evidence>
<comment type="subcellular location">
    <subcellularLocation>
        <location evidence="1">Membrane</location>
        <topology evidence="1">Multi-pass membrane protein</topology>
    </subcellularLocation>
</comment>
<dbReference type="Pfam" id="PF20684">
    <property type="entry name" value="Fung_rhodopsin"/>
    <property type="match status" value="1"/>
</dbReference>
<dbReference type="PANTHER" id="PTHR33048:SF113">
    <property type="entry name" value="INTEGRAL MEMBRANE PROTEIN-RELATED"/>
    <property type="match status" value="1"/>
</dbReference>
<evidence type="ECO:0000313" key="10">
    <source>
        <dbReference type="Proteomes" id="UP001149165"/>
    </source>
</evidence>
<feature type="transmembrane region" description="Helical" evidence="7">
    <location>
        <begin position="87"/>
        <end position="110"/>
    </location>
</feature>
<protein>
    <recommendedName>
        <fullName evidence="8">Rhodopsin domain-containing protein</fullName>
    </recommendedName>
</protein>
<feature type="compositionally biased region" description="Polar residues" evidence="6">
    <location>
        <begin position="337"/>
        <end position="350"/>
    </location>
</feature>
<reference evidence="9" key="1">
    <citation type="submission" date="2022-11" db="EMBL/GenBank/DDBJ databases">
        <authorList>
            <person name="Petersen C."/>
        </authorList>
    </citation>
    <scope>NUCLEOTIDE SEQUENCE</scope>
    <source>
        <strain evidence="9">IBT 30069</strain>
    </source>
</reference>
<reference evidence="9" key="2">
    <citation type="journal article" date="2023" name="IMA Fungus">
        <title>Comparative genomic study of the Penicillium genus elucidates a diverse pangenome and 15 lateral gene transfer events.</title>
        <authorList>
            <person name="Petersen C."/>
            <person name="Sorensen T."/>
            <person name="Nielsen M.R."/>
            <person name="Sondergaard T.E."/>
            <person name="Sorensen J.L."/>
            <person name="Fitzpatrick D.A."/>
            <person name="Frisvad J.C."/>
            <person name="Nielsen K.L."/>
        </authorList>
    </citation>
    <scope>NUCLEOTIDE SEQUENCE</scope>
    <source>
        <strain evidence="9">IBT 30069</strain>
    </source>
</reference>
<sequence>MSDEVQRNLAVKTVAAVFMPVACIAVMLRCYVRGFVVKAFGLDDAAMVFAALFFVMFCACMIGGAIYGTGFKFINLTADDRATAMKYWWLCEVAYCFASIGCKISVCIFLMRITVKKTHIWLLYIVMFFTVLAGLIFFFLMLLQCKPLSYFWDRTREDPSIEGHCISIDIIIIMTYIYSVFAALCDFTVGILPIFLVHKLQMKRKTKMAVVGILSMACIASSAVIIRFPFVKTFADLDNFLWATYQIAIWSCTEIGLGITAGSLATLRPLLRHWLGSQSDNYPSSGFPRQSGSRRVGGSGKRAVPLGSLDVSTGSELRPDKLAVMVTNIESHRGEGSTWTRSSTPNSSEEGLTGEPSPRSHIGKMTVGVHQTFEVSLQSTSDGYGEGSHRHDVREHV</sequence>
<dbReference type="Proteomes" id="UP001149165">
    <property type="component" value="Unassembled WGS sequence"/>
</dbReference>
<feature type="domain" description="Rhodopsin" evidence="8">
    <location>
        <begin position="28"/>
        <end position="272"/>
    </location>
</feature>
<proteinExistence type="inferred from homology"/>
<evidence type="ECO:0000256" key="7">
    <source>
        <dbReference type="SAM" id="Phobius"/>
    </source>
</evidence>
<feature type="transmembrane region" description="Helical" evidence="7">
    <location>
        <begin position="122"/>
        <end position="143"/>
    </location>
</feature>
<feature type="region of interest" description="Disordered" evidence="6">
    <location>
        <begin position="282"/>
        <end position="310"/>
    </location>
</feature>
<evidence type="ECO:0000259" key="8">
    <source>
        <dbReference type="Pfam" id="PF20684"/>
    </source>
</evidence>
<gene>
    <name evidence="9" type="ORF">N7456_004490</name>
</gene>
<feature type="transmembrane region" description="Helical" evidence="7">
    <location>
        <begin position="13"/>
        <end position="32"/>
    </location>
</feature>
<evidence type="ECO:0000256" key="1">
    <source>
        <dbReference type="ARBA" id="ARBA00004141"/>
    </source>
</evidence>
<keyword evidence="3 7" id="KW-1133">Transmembrane helix</keyword>
<dbReference type="InterPro" id="IPR052337">
    <property type="entry name" value="SAT4-like"/>
</dbReference>
<evidence type="ECO:0000256" key="2">
    <source>
        <dbReference type="ARBA" id="ARBA00022692"/>
    </source>
</evidence>
<dbReference type="AlphaFoldDB" id="A0A9W9FWM9"/>
<dbReference type="PANTHER" id="PTHR33048">
    <property type="entry name" value="PTH11-LIKE INTEGRAL MEMBRANE PROTEIN (AFU_ORTHOLOGUE AFUA_5G11245)"/>
    <property type="match status" value="1"/>
</dbReference>
<feature type="region of interest" description="Disordered" evidence="6">
    <location>
        <begin position="333"/>
        <end position="361"/>
    </location>
</feature>
<dbReference type="EMBL" id="JAPQKH010000003">
    <property type="protein sequence ID" value="KAJ5107815.1"/>
    <property type="molecule type" value="Genomic_DNA"/>
</dbReference>
<keyword evidence="2 7" id="KW-0812">Transmembrane</keyword>
<feature type="compositionally biased region" description="Basic and acidic residues" evidence="6">
    <location>
        <begin position="387"/>
        <end position="397"/>
    </location>
</feature>
<dbReference type="InterPro" id="IPR049326">
    <property type="entry name" value="Rhodopsin_dom_fungi"/>
</dbReference>
<accession>A0A9W9FWM9</accession>
<dbReference type="OrthoDB" id="3897607at2759"/>
<name>A0A9W9FWM9_9EURO</name>
<feature type="transmembrane region" description="Helical" evidence="7">
    <location>
        <begin position="176"/>
        <end position="197"/>
    </location>
</feature>
<feature type="region of interest" description="Disordered" evidence="6">
    <location>
        <begin position="378"/>
        <end position="397"/>
    </location>
</feature>
<evidence type="ECO:0000256" key="3">
    <source>
        <dbReference type="ARBA" id="ARBA00022989"/>
    </source>
</evidence>
<keyword evidence="4 7" id="KW-0472">Membrane</keyword>
<evidence type="ECO:0000256" key="4">
    <source>
        <dbReference type="ARBA" id="ARBA00023136"/>
    </source>
</evidence>
<dbReference type="GO" id="GO:0016020">
    <property type="term" value="C:membrane"/>
    <property type="evidence" value="ECO:0007669"/>
    <property type="project" value="UniProtKB-SubCell"/>
</dbReference>
<feature type="transmembrane region" description="Helical" evidence="7">
    <location>
        <begin position="209"/>
        <end position="230"/>
    </location>
</feature>
<comment type="caution">
    <text evidence="9">The sequence shown here is derived from an EMBL/GenBank/DDBJ whole genome shotgun (WGS) entry which is preliminary data.</text>
</comment>
<organism evidence="9 10">
    <name type="scientific">Penicillium angulare</name>
    <dbReference type="NCBI Taxonomy" id="116970"/>
    <lineage>
        <taxon>Eukaryota</taxon>
        <taxon>Fungi</taxon>
        <taxon>Dikarya</taxon>
        <taxon>Ascomycota</taxon>
        <taxon>Pezizomycotina</taxon>
        <taxon>Eurotiomycetes</taxon>
        <taxon>Eurotiomycetidae</taxon>
        <taxon>Eurotiales</taxon>
        <taxon>Aspergillaceae</taxon>
        <taxon>Penicillium</taxon>
    </lineage>
</organism>
<keyword evidence="10" id="KW-1185">Reference proteome</keyword>
<evidence type="ECO:0000256" key="6">
    <source>
        <dbReference type="SAM" id="MobiDB-lite"/>
    </source>
</evidence>